<name>A0ABQ0DDB6_9EUKA</name>
<accession>A0ABQ0DDB6</accession>
<reference evidence="1 2" key="1">
    <citation type="journal article" date="2019" name="PLoS Negl. Trop. Dis.">
        <title>Whole genome sequencing of Entamoeba nuttalli reveals mammalian host-related molecular signatures and a novel octapeptide-repeat surface protein.</title>
        <authorList>
            <person name="Tanaka M."/>
            <person name="Makiuchi T."/>
            <person name="Komiyama T."/>
            <person name="Shiina T."/>
            <person name="Osaki K."/>
            <person name="Tachibana H."/>
        </authorList>
    </citation>
    <scope>NUCLEOTIDE SEQUENCE [LARGE SCALE GENOMIC DNA]</scope>
    <source>
        <strain evidence="1 2">P19-061405</strain>
    </source>
</reference>
<proteinExistence type="predicted"/>
<comment type="caution">
    <text evidence="1">The sequence shown here is derived from an EMBL/GenBank/DDBJ whole genome shotgun (WGS) entry which is preliminary data.</text>
</comment>
<evidence type="ECO:0000313" key="1">
    <source>
        <dbReference type="EMBL" id="GAB1220814.1"/>
    </source>
</evidence>
<dbReference type="Gene3D" id="1.25.40.180">
    <property type="match status" value="1"/>
</dbReference>
<protein>
    <recommendedName>
        <fullName evidence="3">CCR4-NOT transcription complex subunit 1 CAF1-binding domain-containing protein</fullName>
    </recommendedName>
</protein>
<gene>
    <name evidence="1" type="ORF">ENUP19_0059G0023</name>
</gene>
<dbReference type="EMBL" id="BAAFRS010000059">
    <property type="protein sequence ID" value="GAB1220814.1"/>
    <property type="molecule type" value="Genomic_DNA"/>
</dbReference>
<organism evidence="1 2">
    <name type="scientific">Entamoeba nuttalli</name>
    <dbReference type="NCBI Taxonomy" id="412467"/>
    <lineage>
        <taxon>Eukaryota</taxon>
        <taxon>Amoebozoa</taxon>
        <taxon>Evosea</taxon>
        <taxon>Archamoebae</taxon>
        <taxon>Mastigamoebida</taxon>
        <taxon>Entamoebidae</taxon>
        <taxon>Entamoeba</taxon>
    </lineage>
</organism>
<dbReference type="Proteomes" id="UP001628156">
    <property type="component" value="Unassembled WGS sequence"/>
</dbReference>
<evidence type="ECO:0000313" key="2">
    <source>
        <dbReference type="Proteomes" id="UP001628156"/>
    </source>
</evidence>
<keyword evidence="2" id="KW-1185">Reference proteome</keyword>
<evidence type="ECO:0008006" key="3">
    <source>
        <dbReference type="Google" id="ProtNLM"/>
    </source>
</evidence>
<sequence>MTSSELLQIKILFESIQLTNSKSGIKEMNEFIKKVGRKGIIYYLSLLLSTKYTKSTEVCYEELSRYISQLISSPFFEGMFFEAINSIEFNCDISKLTLKKNELQFLQHLLALHHGEFLSLPIDETDIPKDELLQNFYEDPYYIVNITQSSHPSPIFALHWSNPITSTLTQNDIIIPIRELIEEFNTEELNEFIKEYYLTTEECILCLDIICKKKLGFNSTFLSKVEWPIVISQFNYELKEQEINFICPYLNNCKITTISFNLLLSFISYILSNQKNNKIIKLLLLSLFNQFNSIEELFNSNDFFEYLKSKGNDVINYNKMNSIIIEISNKYPNVICKYIEWGRIEIIKEVLENQNLLLFLIENNNQTIEYLIKEYQKSSNIINSICKVINNNNLELIVKFESNKLMMIDLASNIGINAIQFILKENMKENISLFLKYKEEKNQIVSTSTLSKPINTLLFEFIKMNKIENQNNLNENEINLLEEVLNNKITINEFCNSFENIIKNENEINKNIVSKILQFLCDGMIHPPIKGGSIIGDVVGELLKRKIIKGVIYIHIIRIIINQLDDINKPTFYNSLIVLKKLRKSGIINGGIAKTLRNYSHINQINTELYSYINAQCNKPRVSEMDILKSLINENYFNEPMKKYISKTIQNLINWIFNENDIIKDISHELKDEVAIFIVAIHSTIEQQKKLLKICDFEYQIQYCTTAIQHNHFNKISHIDHCIGIGKWLGTLTLHQNKPILITQLNLKSFIISKCKSHSIEGAGFFLVNLLKGIKGTIFTIHNPWIFPLIEILKEMYKLNLSGLKQEITFFFKQNNISLNSINSKISLISLQLNELPVKSLITIPNEECTIKIEINKIPKIICTTEITENEWKIILNGIINSTIKEVIESKKGMIERLTLSIKELIMKDIEMINIPNKYKNTILPIIICRLNSISIIRMIISNIYIPICECSKEIFNKMILYYIPQCWMEYRIIPFDEYKEKVFKSIEIFNDIINQKTVDEIIKELLKNITISLNENQIYERINKEQQFIVNSIPFEKQIELNQNIGFQFKNKIWTISLFDKEIIKLIVHFICITNDKLIGELLINNFIQNQNINIQHKTMKYLIKSLIYEEETSENGIDYKLFEKIIENIIDKQKKDSQILFINNLFKGIKDLINSEKSIIEEEKIKKIIIILKQYISFMFKINNTSNIYIIIIKLIDKINRINNHLEWDFIQLLFNIEIIDIILNNNNIDLITLYFTTLCNILKNLNSLLINNNSYEFDVIKNAFDYINKEYNQLFNVYKLDIINSLPEKYSLLKTVIESSH</sequence>